<dbReference type="InterPro" id="IPR036390">
    <property type="entry name" value="WH_DNA-bd_sf"/>
</dbReference>
<dbReference type="GO" id="GO:0003700">
    <property type="term" value="F:DNA-binding transcription factor activity"/>
    <property type="evidence" value="ECO:0007669"/>
    <property type="project" value="InterPro"/>
</dbReference>
<dbReference type="InterPro" id="IPR036388">
    <property type="entry name" value="WH-like_DNA-bd_sf"/>
</dbReference>
<evidence type="ECO:0000256" key="2">
    <source>
        <dbReference type="ARBA" id="ARBA00023015"/>
    </source>
</evidence>
<evidence type="ECO:0000259" key="5">
    <source>
        <dbReference type="PROSITE" id="PS50931"/>
    </source>
</evidence>
<dbReference type="InterPro" id="IPR058163">
    <property type="entry name" value="LysR-type_TF_proteobact-type"/>
</dbReference>
<evidence type="ECO:0000256" key="4">
    <source>
        <dbReference type="ARBA" id="ARBA00023163"/>
    </source>
</evidence>
<dbReference type="AlphaFoldDB" id="A0AAV2VU13"/>
<evidence type="ECO:0000256" key="1">
    <source>
        <dbReference type="ARBA" id="ARBA00009437"/>
    </source>
</evidence>
<sequence>MIDQVEQQWLRTFHCVYENNSFKQAADTLNVPTSNVSRHIALLEDKLNTKLFERTTRRIAPTHAGDQLYAATLPLLEKLDDALKKVSRHSHEVIGQLKILMPDSPVLAKSVIAFCKKYPSIELCCDTSLSPKEDLFDGFDLILSFHRGALPDNNWVAKEIKRWESVVVASPNRIKESSRPYKITDLNHVPCISSLTAAGGTPWIFKKLDGELVTQNVKSSFKVNSGNLAKSGALAGFGFAILPADSCRKDVEAGLLEIVTLEYQPDDLVLYAYHASRKHLPKKVSMFVEHLQSEASSTDAKT</sequence>
<dbReference type="PANTHER" id="PTHR30537:SF5">
    <property type="entry name" value="HTH-TYPE TRANSCRIPTIONAL ACTIVATOR TTDR-RELATED"/>
    <property type="match status" value="1"/>
</dbReference>
<dbReference type="RefSeq" id="WP_022612747.1">
    <property type="nucleotide sequence ID" value="NZ_LK391965.1"/>
</dbReference>
<dbReference type="Pfam" id="PF00126">
    <property type="entry name" value="HTH_1"/>
    <property type="match status" value="1"/>
</dbReference>
<keyword evidence="3" id="KW-0238">DNA-binding</keyword>
<organism evidence="6 7">
    <name type="scientific">Vibrio nigripulchritudo SOn1</name>
    <dbReference type="NCBI Taxonomy" id="1238450"/>
    <lineage>
        <taxon>Bacteria</taxon>
        <taxon>Pseudomonadati</taxon>
        <taxon>Pseudomonadota</taxon>
        <taxon>Gammaproteobacteria</taxon>
        <taxon>Vibrionales</taxon>
        <taxon>Vibrionaceae</taxon>
        <taxon>Vibrio</taxon>
    </lineage>
</organism>
<keyword evidence="4" id="KW-0804">Transcription</keyword>
<dbReference type="Gene3D" id="1.10.10.10">
    <property type="entry name" value="Winged helix-like DNA-binding domain superfamily/Winged helix DNA-binding domain"/>
    <property type="match status" value="1"/>
</dbReference>
<accession>A0AAV2VU13</accession>
<comment type="similarity">
    <text evidence="1">Belongs to the LysR transcriptional regulatory family.</text>
</comment>
<dbReference type="PROSITE" id="PS50931">
    <property type="entry name" value="HTH_LYSR"/>
    <property type="match status" value="1"/>
</dbReference>
<dbReference type="SUPFAM" id="SSF53850">
    <property type="entry name" value="Periplasmic binding protein-like II"/>
    <property type="match status" value="1"/>
</dbReference>
<dbReference type="InterPro" id="IPR005119">
    <property type="entry name" value="LysR_subst-bd"/>
</dbReference>
<dbReference type="SUPFAM" id="SSF46785">
    <property type="entry name" value="Winged helix' DNA-binding domain"/>
    <property type="match status" value="1"/>
</dbReference>
<proteinExistence type="inferred from homology"/>
<protein>
    <submittedName>
        <fullName evidence="6">Transcriptional regulator, LysR family</fullName>
    </submittedName>
</protein>
<evidence type="ECO:0000256" key="3">
    <source>
        <dbReference type="ARBA" id="ARBA00023125"/>
    </source>
</evidence>
<dbReference type="PANTHER" id="PTHR30537">
    <property type="entry name" value="HTH-TYPE TRANSCRIPTIONAL REGULATOR"/>
    <property type="match status" value="1"/>
</dbReference>
<evidence type="ECO:0000313" key="6">
    <source>
        <dbReference type="EMBL" id="CCO48182.1"/>
    </source>
</evidence>
<dbReference type="CDD" id="cd08422">
    <property type="entry name" value="PBP2_CrgA_like"/>
    <property type="match status" value="1"/>
</dbReference>
<reference evidence="6 7" key="1">
    <citation type="journal article" date="2013" name="ISME J.">
        <title>Comparative genomics of pathogenic lineages of Vibrio nigripulchritudo identifies virulence-associated traits.</title>
        <authorList>
            <person name="Goudenege D."/>
            <person name="Labreuche Y."/>
            <person name="Krin E."/>
            <person name="Ansquer D."/>
            <person name="Mangenot S."/>
            <person name="Calteau A."/>
            <person name="Medigue C."/>
            <person name="Mazel D."/>
            <person name="Polz M.F."/>
            <person name="Le Roux F."/>
        </authorList>
    </citation>
    <scope>NUCLEOTIDE SEQUENCE [LARGE SCALE GENOMIC DNA]</scope>
    <source>
        <strain evidence="6 7">SOn1</strain>
    </source>
</reference>
<dbReference type="GO" id="GO:0003677">
    <property type="term" value="F:DNA binding"/>
    <property type="evidence" value="ECO:0007669"/>
    <property type="project" value="UniProtKB-KW"/>
</dbReference>
<name>A0AAV2VU13_9VIBR</name>
<dbReference type="InterPro" id="IPR000847">
    <property type="entry name" value="LysR_HTH_N"/>
</dbReference>
<dbReference type="Proteomes" id="UP000018211">
    <property type="component" value="Unassembled WGS sequence"/>
</dbReference>
<dbReference type="Gene3D" id="3.40.190.290">
    <property type="match status" value="1"/>
</dbReference>
<evidence type="ECO:0000313" key="7">
    <source>
        <dbReference type="Proteomes" id="UP000018211"/>
    </source>
</evidence>
<dbReference type="FunFam" id="1.10.10.10:FF:000001">
    <property type="entry name" value="LysR family transcriptional regulator"/>
    <property type="match status" value="1"/>
</dbReference>
<comment type="caution">
    <text evidence="6">The sequence shown here is derived from an EMBL/GenBank/DDBJ whole genome shotgun (WGS) entry which is preliminary data.</text>
</comment>
<keyword evidence="2" id="KW-0805">Transcription regulation</keyword>
<gene>
    <name evidence="6" type="ORF">VIBNISOn1_450147</name>
</gene>
<dbReference type="EMBL" id="CAOF01000137">
    <property type="protein sequence ID" value="CCO48182.1"/>
    <property type="molecule type" value="Genomic_DNA"/>
</dbReference>
<dbReference type="Pfam" id="PF03466">
    <property type="entry name" value="LysR_substrate"/>
    <property type="match status" value="1"/>
</dbReference>
<feature type="domain" description="HTH lysR-type" evidence="5">
    <location>
        <begin position="5"/>
        <end position="62"/>
    </location>
</feature>